<accession>A0ABV5XHL5</accession>
<dbReference type="RefSeq" id="WP_155419188.1">
    <property type="nucleotide sequence ID" value="NZ_JBHMAS010000048.1"/>
</dbReference>
<dbReference type="Proteomes" id="UP001589587">
    <property type="component" value="Unassembled WGS sequence"/>
</dbReference>
<comment type="caution">
    <text evidence="1">The sequence shown here is derived from an EMBL/GenBank/DDBJ whole genome shotgun (WGS) entry which is preliminary data.</text>
</comment>
<sequence length="108" mass="12080">MLPDTYLKDFLYGLEALSSLYPDQGKVIASHGVVAALDDDEAFEVLLRLVGPDAPTFADELWELISRFLNSRRAEELFGGPEGIGRTHLNTVRRPRYIPPSTRPVIPQ</sequence>
<keyword evidence="2" id="KW-1185">Reference proteome</keyword>
<proteinExistence type="predicted"/>
<reference evidence="1 2" key="1">
    <citation type="submission" date="2024-09" db="EMBL/GenBank/DDBJ databases">
        <authorList>
            <person name="Sun Q."/>
            <person name="Mori K."/>
        </authorList>
    </citation>
    <scope>NUCLEOTIDE SEQUENCE [LARGE SCALE GENOMIC DNA]</scope>
    <source>
        <strain evidence="1 2">JCM 11411</strain>
    </source>
</reference>
<gene>
    <name evidence="1" type="ORF">ACFFQ6_17220</name>
</gene>
<protein>
    <recommendedName>
        <fullName evidence="3">PWI domain-containing protein</fullName>
    </recommendedName>
</protein>
<evidence type="ECO:0008006" key="3">
    <source>
        <dbReference type="Google" id="ProtNLM"/>
    </source>
</evidence>
<dbReference type="EMBL" id="JBHMAS010000048">
    <property type="protein sequence ID" value="MFB9781432.1"/>
    <property type="molecule type" value="Genomic_DNA"/>
</dbReference>
<organism evidence="1 2">
    <name type="scientific">Rhodococcus baikonurensis</name>
    <dbReference type="NCBI Taxonomy" id="172041"/>
    <lineage>
        <taxon>Bacteria</taxon>
        <taxon>Bacillati</taxon>
        <taxon>Actinomycetota</taxon>
        <taxon>Actinomycetes</taxon>
        <taxon>Mycobacteriales</taxon>
        <taxon>Nocardiaceae</taxon>
        <taxon>Rhodococcus</taxon>
        <taxon>Rhodococcus erythropolis group</taxon>
    </lineage>
</organism>
<name>A0ABV5XHL5_9NOCA</name>
<evidence type="ECO:0000313" key="2">
    <source>
        <dbReference type="Proteomes" id="UP001589587"/>
    </source>
</evidence>
<evidence type="ECO:0000313" key="1">
    <source>
        <dbReference type="EMBL" id="MFB9781432.1"/>
    </source>
</evidence>